<keyword evidence="8" id="KW-1185">Reference proteome</keyword>
<dbReference type="STRING" id="1314773.A0A3N2PXM8"/>
<keyword evidence="4 5" id="KW-0833">Ubl conjugation pathway</keyword>
<keyword evidence="3 5" id="KW-0819">tRNA processing</keyword>
<dbReference type="EMBL" id="ML119054">
    <property type="protein sequence ID" value="ROT39176.1"/>
    <property type="molecule type" value="Genomic_DNA"/>
</dbReference>
<keyword evidence="1 5" id="KW-0963">Cytoplasm</keyword>
<proteinExistence type="inferred from homology"/>
<reference evidence="7 8" key="1">
    <citation type="journal article" date="2018" name="Mol. Ecol.">
        <title>The obligate alkalophilic soda-lake fungus Sodiomyces alkalinus has shifted to a protein diet.</title>
        <authorList>
            <person name="Grum-Grzhimaylo A.A."/>
            <person name="Falkoski D.L."/>
            <person name="van den Heuvel J."/>
            <person name="Valero-Jimenez C.A."/>
            <person name="Min B."/>
            <person name="Choi I.G."/>
            <person name="Lipzen A."/>
            <person name="Daum C.G."/>
            <person name="Aanen D.K."/>
            <person name="Tsang A."/>
            <person name="Henrissat B."/>
            <person name="Bilanenko E.N."/>
            <person name="de Vries R.P."/>
            <person name="van Kan J.A.L."/>
            <person name="Grigoriev I.V."/>
            <person name="Debets A.J.M."/>
        </authorList>
    </citation>
    <scope>NUCLEOTIDE SEQUENCE [LARGE SCALE GENOMIC DNA]</scope>
    <source>
        <strain evidence="7 8">F11</strain>
    </source>
</reference>
<dbReference type="HAMAP" id="MF_03048">
    <property type="entry name" value="Urm1"/>
    <property type="match status" value="1"/>
</dbReference>
<evidence type="ECO:0000256" key="2">
    <source>
        <dbReference type="ARBA" id="ARBA00022499"/>
    </source>
</evidence>
<protein>
    <recommendedName>
        <fullName evidence="5 6">Ubiquitin-related modifier 1</fullName>
    </recommendedName>
</protein>
<dbReference type="Pfam" id="PF09138">
    <property type="entry name" value="Urm1"/>
    <property type="match status" value="1"/>
</dbReference>
<evidence type="ECO:0000256" key="1">
    <source>
        <dbReference type="ARBA" id="ARBA00022490"/>
    </source>
</evidence>
<comment type="PTM">
    <text evidence="5">C-terminal thiocarboxylation occurs in 2 steps, it is first acyl-adenylated (-COAMP) via the hesA/moeB/thiF part of UBA4, then thiocarboxylated (-COSH) via the rhodanese domain of UBA4.</text>
</comment>
<dbReference type="InterPro" id="IPR015221">
    <property type="entry name" value="Urm1"/>
</dbReference>
<dbReference type="SUPFAM" id="SSF54285">
    <property type="entry name" value="MoaD/ThiS"/>
    <property type="match status" value="1"/>
</dbReference>
<comment type="function">
    <text evidence="5">Acts as a sulfur carrier required for 2-thiolation of mcm(5)S(2)U at tRNA wobble positions of cytosolic tRNA(Lys), tRNA(Glu) and tRNA(Gln). Serves as sulfur donor in tRNA 2-thiolation reaction by being thiocarboxylated (-COSH) at its C-terminus by the MOCS3 homolog UBA4. The sulfur is then transferred to tRNA to form 2-thiolation of mcm(5)S(2)U. Prior mcm(5) tRNA modification by the elongator complex is required for 2-thiolation. Also acts as a ubiquitin-like protein (UBL) that is covalently conjugated via an isopeptide bond to lysine residues of target proteins such as AHP1. The thiocarboxylated form serves as substrate for conjugation and oxidative stress specifically induces the formation of UBL-protein conjugates.</text>
</comment>
<comment type="similarity">
    <text evidence="5 6">Belongs to the URM1 family.</text>
</comment>
<dbReference type="AlphaFoldDB" id="A0A3N2PXM8"/>
<dbReference type="Proteomes" id="UP000272025">
    <property type="component" value="Unassembled WGS sequence"/>
</dbReference>
<dbReference type="Gene3D" id="3.10.20.30">
    <property type="match status" value="1"/>
</dbReference>
<evidence type="ECO:0000256" key="6">
    <source>
        <dbReference type="RuleBase" id="RU361182"/>
    </source>
</evidence>
<dbReference type="InterPro" id="IPR016155">
    <property type="entry name" value="Mopterin_synth/thiamin_S_b"/>
</dbReference>
<comment type="pathway">
    <text evidence="5 6">tRNA modification; 5-methoxycarbonylmethyl-2-thiouridine-tRNA biosynthesis.</text>
</comment>
<comment type="caution">
    <text evidence="5">Lacks conserved residue(s) required for the propagation of feature annotation.</text>
</comment>
<organism evidence="7 8">
    <name type="scientific">Sodiomyces alkalinus (strain CBS 110278 / VKM F-3762 / F11)</name>
    <name type="common">Alkaliphilic filamentous fungus</name>
    <dbReference type="NCBI Taxonomy" id="1314773"/>
    <lineage>
        <taxon>Eukaryota</taxon>
        <taxon>Fungi</taxon>
        <taxon>Dikarya</taxon>
        <taxon>Ascomycota</taxon>
        <taxon>Pezizomycotina</taxon>
        <taxon>Sordariomycetes</taxon>
        <taxon>Hypocreomycetidae</taxon>
        <taxon>Glomerellales</taxon>
        <taxon>Plectosphaerellaceae</taxon>
        <taxon>Sodiomyces</taxon>
    </lineage>
</organism>
<dbReference type="UniPathway" id="UPA00988"/>
<evidence type="ECO:0000256" key="3">
    <source>
        <dbReference type="ARBA" id="ARBA00022694"/>
    </source>
</evidence>
<dbReference type="GO" id="GO:0005829">
    <property type="term" value="C:cytosol"/>
    <property type="evidence" value="ECO:0007669"/>
    <property type="project" value="UniProtKB-UniRule"/>
</dbReference>
<accession>A0A3N2PXM8</accession>
<evidence type="ECO:0000256" key="4">
    <source>
        <dbReference type="ARBA" id="ARBA00022786"/>
    </source>
</evidence>
<dbReference type="GO" id="GO:0034227">
    <property type="term" value="P:tRNA thio-modification"/>
    <property type="evidence" value="ECO:0007669"/>
    <property type="project" value="UniProtKB-UniRule"/>
</dbReference>
<dbReference type="InterPro" id="IPR012675">
    <property type="entry name" value="Beta-grasp_dom_sf"/>
</dbReference>
<evidence type="ECO:0000256" key="5">
    <source>
        <dbReference type="HAMAP-Rule" id="MF_03048"/>
    </source>
</evidence>
<comment type="subcellular location">
    <subcellularLocation>
        <location evidence="5 6">Cytoplasm</location>
    </subcellularLocation>
</comment>
<evidence type="ECO:0000313" key="8">
    <source>
        <dbReference type="Proteomes" id="UP000272025"/>
    </source>
</evidence>
<dbReference type="PANTHER" id="PTHR14986">
    <property type="entry name" value="RURM1 PROTEIN"/>
    <property type="match status" value="1"/>
</dbReference>
<dbReference type="OrthoDB" id="10248987at2759"/>
<evidence type="ECO:0000313" key="7">
    <source>
        <dbReference type="EMBL" id="ROT39176.1"/>
    </source>
</evidence>
<name>A0A3N2PXM8_SODAK</name>
<gene>
    <name evidence="5" type="primary">URM1</name>
    <name evidence="7" type="ORF">SODALDRAFT_378287</name>
</gene>
<dbReference type="GO" id="GO:0032447">
    <property type="term" value="P:protein urmylation"/>
    <property type="evidence" value="ECO:0007669"/>
    <property type="project" value="UniProtKB-UniRule"/>
</dbReference>
<sequence>MTGQTSSEPTSNATSDNQISLTVEFSGGLEMLFDDQRRYEVSVPAVAEDGKPATIAFLVGYLCQNLMKDSRKELFVLDDHIRPGILLLINDTDWELEGEELYELKNGDHILQTLLVAVSMPSASLVKSHSISGRTDASQSADLGRSPDVPAKFCLRQRRLVSREKNARGEAEKSNIYMGLLKSGMMGCSLECTSLYLPLTSRAPAA</sequence>
<dbReference type="CDD" id="cd01764">
    <property type="entry name" value="Ubl_Urm1"/>
    <property type="match status" value="1"/>
</dbReference>
<dbReference type="GO" id="GO:0002098">
    <property type="term" value="P:tRNA wobble uridine modification"/>
    <property type="evidence" value="ECO:0007669"/>
    <property type="project" value="UniProtKB-UniRule"/>
</dbReference>
<keyword evidence="2 5" id="KW-1017">Isopeptide bond</keyword>